<sequence length="66" mass="7700">MREEEREDGAALLDVDESSRAAEEVLEAEPVPLRAVSRLAAWESRNLWRLSWASILSTKKFVWWKK</sequence>
<evidence type="ECO:0000313" key="2">
    <source>
        <dbReference type="Proteomes" id="UP000317650"/>
    </source>
</evidence>
<accession>A0A4S8K0X1</accession>
<proteinExistence type="predicted"/>
<dbReference type="AlphaFoldDB" id="A0A4S8K0X1"/>
<dbReference type="EMBL" id="PYDT01000002">
    <property type="protein sequence ID" value="THU68319.1"/>
    <property type="molecule type" value="Genomic_DNA"/>
</dbReference>
<organism evidence="1 2">
    <name type="scientific">Musa balbisiana</name>
    <name type="common">Banana</name>
    <dbReference type="NCBI Taxonomy" id="52838"/>
    <lineage>
        <taxon>Eukaryota</taxon>
        <taxon>Viridiplantae</taxon>
        <taxon>Streptophyta</taxon>
        <taxon>Embryophyta</taxon>
        <taxon>Tracheophyta</taxon>
        <taxon>Spermatophyta</taxon>
        <taxon>Magnoliopsida</taxon>
        <taxon>Liliopsida</taxon>
        <taxon>Zingiberales</taxon>
        <taxon>Musaceae</taxon>
        <taxon>Musa</taxon>
    </lineage>
</organism>
<reference evidence="1 2" key="1">
    <citation type="journal article" date="2019" name="Nat. Plants">
        <title>Genome sequencing of Musa balbisiana reveals subgenome evolution and function divergence in polyploid bananas.</title>
        <authorList>
            <person name="Yao X."/>
        </authorList>
    </citation>
    <scope>NUCLEOTIDE SEQUENCE [LARGE SCALE GENOMIC DNA]</scope>
    <source>
        <strain evidence="2">cv. DH-PKW</strain>
        <tissue evidence="1">Leaves</tissue>
    </source>
</reference>
<keyword evidence="2" id="KW-1185">Reference proteome</keyword>
<protein>
    <submittedName>
        <fullName evidence="1">Uncharacterized protein</fullName>
    </submittedName>
</protein>
<gene>
    <name evidence="1" type="ORF">C4D60_Mb08t02670</name>
</gene>
<dbReference type="Proteomes" id="UP000317650">
    <property type="component" value="Chromosome 8"/>
</dbReference>
<evidence type="ECO:0000313" key="1">
    <source>
        <dbReference type="EMBL" id="THU68319.1"/>
    </source>
</evidence>
<comment type="caution">
    <text evidence="1">The sequence shown here is derived from an EMBL/GenBank/DDBJ whole genome shotgun (WGS) entry which is preliminary data.</text>
</comment>
<name>A0A4S8K0X1_MUSBA</name>
<dbReference type="STRING" id="52838.A0A4S8K0X1"/>